<proteinExistence type="predicted"/>
<dbReference type="EMBL" id="PFER01000002">
    <property type="protein sequence ID" value="PJE74130.1"/>
    <property type="molecule type" value="Genomic_DNA"/>
</dbReference>
<dbReference type="PANTHER" id="PTHR13696:SF99">
    <property type="entry name" value="COBYRINIC ACID AC-DIAMIDE SYNTHASE"/>
    <property type="match status" value="1"/>
</dbReference>
<gene>
    <name evidence="2" type="ORF">COV02_00075</name>
</gene>
<evidence type="ECO:0000313" key="2">
    <source>
        <dbReference type="EMBL" id="PJE74130.1"/>
    </source>
</evidence>
<dbReference type="AlphaFoldDB" id="A0A2M8LBX9"/>
<dbReference type="SUPFAM" id="SSF52540">
    <property type="entry name" value="P-loop containing nucleoside triphosphate hydrolases"/>
    <property type="match status" value="1"/>
</dbReference>
<comment type="caution">
    <text evidence="2">The sequence shown here is derived from an EMBL/GenBank/DDBJ whole genome shotgun (WGS) entry which is preliminary data.</text>
</comment>
<protein>
    <recommendedName>
        <fullName evidence="1">AAA domain-containing protein</fullName>
    </recommendedName>
</protein>
<sequence>MKFTRTKKLVYFNNKGGVGKTTLAYNTAVKFAEMGYKTVLVDLDPRCNLSRISLGNTIKTCY</sequence>
<feature type="domain" description="AAA" evidence="1">
    <location>
        <begin position="7"/>
        <end position="51"/>
    </location>
</feature>
<dbReference type="PANTHER" id="PTHR13696">
    <property type="entry name" value="P-LOOP CONTAINING NUCLEOSIDE TRIPHOSPHATE HYDROLASE"/>
    <property type="match status" value="1"/>
</dbReference>
<evidence type="ECO:0000259" key="1">
    <source>
        <dbReference type="Pfam" id="PF13614"/>
    </source>
</evidence>
<dbReference type="CDD" id="cd02042">
    <property type="entry name" value="ParAB_family"/>
    <property type="match status" value="1"/>
</dbReference>
<dbReference type="InterPro" id="IPR027417">
    <property type="entry name" value="P-loop_NTPase"/>
</dbReference>
<dbReference type="Pfam" id="PF13614">
    <property type="entry name" value="AAA_31"/>
    <property type="match status" value="1"/>
</dbReference>
<dbReference type="Proteomes" id="UP000230959">
    <property type="component" value="Unassembled WGS sequence"/>
</dbReference>
<evidence type="ECO:0000313" key="3">
    <source>
        <dbReference type="Proteomes" id="UP000230959"/>
    </source>
</evidence>
<reference evidence="3" key="1">
    <citation type="submission" date="2017-09" db="EMBL/GenBank/DDBJ databases">
        <title>Depth-based differentiation of microbial function through sediment-hosted aquifers and enrichment of novel symbionts in the deep terrestrial subsurface.</title>
        <authorList>
            <person name="Probst A.J."/>
            <person name="Ladd B."/>
            <person name="Jarett J.K."/>
            <person name="Geller-Mcgrath D.E."/>
            <person name="Sieber C.M.K."/>
            <person name="Emerson J.B."/>
            <person name="Anantharaman K."/>
            <person name="Thomas B.C."/>
            <person name="Malmstrom R."/>
            <person name="Stieglmeier M."/>
            <person name="Klingl A."/>
            <person name="Woyke T."/>
            <person name="Ryan C.M."/>
            <person name="Banfield J.F."/>
        </authorList>
    </citation>
    <scope>NUCLEOTIDE SEQUENCE [LARGE SCALE GENOMIC DNA]</scope>
</reference>
<dbReference type="InterPro" id="IPR050678">
    <property type="entry name" value="DNA_Partitioning_ATPase"/>
</dbReference>
<organism evidence="2 3">
    <name type="scientific">Candidatus Terrybacteria bacterium CG10_big_fil_rev_8_21_14_0_10_41_10</name>
    <dbReference type="NCBI Taxonomy" id="1975026"/>
    <lineage>
        <taxon>Bacteria</taxon>
        <taxon>Candidatus Terryibacteriota</taxon>
    </lineage>
</organism>
<name>A0A2M8LBX9_9BACT</name>
<dbReference type="Gene3D" id="3.40.50.300">
    <property type="entry name" value="P-loop containing nucleotide triphosphate hydrolases"/>
    <property type="match status" value="1"/>
</dbReference>
<accession>A0A2M8LBX9</accession>
<dbReference type="InterPro" id="IPR025669">
    <property type="entry name" value="AAA_dom"/>
</dbReference>